<dbReference type="PROSITE" id="PS51257">
    <property type="entry name" value="PROKAR_LIPOPROTEIN"/>
    <property type="match status" value="1"/>
</dbReference>
<organism evidence="1 2">
    <name type="scientific">Ruania alba</name>
    <dbReference type="NCBI Taxonomy" id="648782"/>
    <lineage>
        <taxon>Bacteria</taxon>
        <taxon>Bacillati</taxon>
        <taxon>Actinomycetota</taxon>
        <taxon>Actinomycetes</taxon>
        <taxon>Micrococcales</taxon>
        <taxon>Ruaniaceae</taxon>
        <taxon>Ruania</taxon>
    </lineage>
</organism>
<dbReference type="InterPro" id="IPR006311">
    <property type="entry name" value="TAT_signal"/>
</dbReference>
<evidence type="ECO:0000313" key="1">
    <source>
        <dbReference type="EMBL" id="SEE84056.1"/>
    </source>
</evidence>
<dbReference type="EMBL" id="FNTX01000002">
    <property type="protein sequence ID" value="SEE84056.1"/>
    <property type="molecule type" value="Genomic_DNA"/>
</dbReference>
<name>A0A1H5M3Z0_9MICO</name>
<dbReference type="AlphaFoldDB" id="A0A1H5M3Z0"/>
<proteinExistence type="predicted"/>
<evidence type="ECO:0000313" key="2">
    <source>
        <dbReference type="Proteomes" id="UP000199220"/>
    </source>
</evidence>
<dbReference type="PANTHER" id="PTHR43649:SF11">
    <property type="entry name" value="ABC TRANSPORTER SUBSTRATE-BINDING PROTEIN YESO-RELATED"/>
    <property type="match status" value="1"/>
</dbReference>
<dbReference type="Gene3D" id="3.40.190.10">
    <property type="entry name" value="Periplasmic binding protein-like II"/>
    <property type="match status" value="2"/>
</dbReference>
<dbReference type="Pfam" id="PF01547">
    <property type="entry name" value="SBP_bac_1"/>
    <property type="match status" value="1"/>
</dbReference>
<keyword evidence="2" id="KW-1185">Reference proteome</keyword>
<dbReference type="STRING" id="648782.SAMN04488554_3140"/>
<dbReference type="SUPFAM" id="SSF53850">
    <property type="entry name" value="Periplasmic binding protein-like II"/>
    <property type="match status" value="1"/>
</dbReference>
<reference evidence="2" key="1">
    <citation type="submission" date="2016-10" db="EMBL/GenBank/DDBJ databases">
        <authorList>
            <person name="Varghese N."/>
            <person name="Submissions S."/>
        </authorList>
    </citation>
    <scope>NUCLEOTIDE SEQUENCE [LARGE SCALE GENOMIC DNA]</scope>
    <source>
        <strain evidence="2">DSM 21368</strain>
    </source>
</reference>
<accession>A0A1H5M3Z0</accession>
<protein>
    <submittedName>
        <fullName evidence="1">Multiple sugar transport system substrate-binding protein</fullName>
    </submittedName>
</protein>
<gene>
    <name evidence="1" type="ORF">SAMN04488554_3140</name>
</gene>
<dbReference type="InterPro" id="IPR006059">
    <property type="entry name" value="SBP"/>
</dbReference>
<keyword evidence="1" id="KW-0813">Transport</keyword>
<dbReference type="PROSITE" id="PS51318">
    <property type="entry name" value="TAT"/>
    <property type="match status" value="1"/>
</dbReference>
<dbReference type="PANTHER" id="PTHR43649">
    <property type="entry name" value="ARABINOSE-BINDING PROTEIN-RELATED"/>
    <property type="match status" value="1"/>
</dbReference>
<dbReference type="InterPro" id="IPR050490">
    <property type="entry name" value="Bact_solute-bd_prot1"/>
</dbReference>
<dbReference type="Proteomes" id="UP000199220">
    <property type="component" value="Unassembled WGS sequence"/>
</dbReference>
<sequence length="431" mass="45784">MDRNARWDPSRRQALGLAGLAALSASACSRGGGAAPEADAASLRYAWWGDDLRTELTEEAIAAFEAEHPSIDVTGEFGGFDGYFDKLATQTAGGGGPDVFMMNEWNLREYADRGSLADLTGVSTDNWSDGAAGGGQVGGQLFGATAGVGLQAVLVDPAFFEDAGVEVPDDTTWTWDDFREIGRALTDGSADGSFGVTYQAGDQITANFYCAQHGAPVFDEEGVGVEVDQVRAWYDLWLQLVKEGIAPSASAALEDGSAGIEQSLFAQGQLGMLFIPTNYLTVFEDLMERELQLLRIPTRTGQPADLGMWFRPAQLYCVAATSERQEEATTLVDFLINSTQAGEILLADRGTPPNGAVREAIVDLVSGADARVFEYMDSCEPDLSTPPPPPPAGAGAYPGILGRHGEDVLFERVTPEDGAQAFVDDLTAEVA</sequence>
<dbReference type="RefSeq" id="WP_175477144.1">
    <property type="nucleotide sequence ID" value="NZ_FNTX01000002.1"/>
</dbReference>
<keyword evidence="1" id="KW-0762">Sugar transport</keyword>